<evidence type="ECO:0000313" key="3">
    <source>
        <dbReference type="Proteomes" id="UP000481421"/>
    </source>
</evidence>
<evidence type="ECO:0000313" key="2">
    <source>
        <dbReference type="EMBL" id="NEX47747.1"/>
    </source>
</evidence>
<dbReference type="Proteomes" id="UP000481421">
    <property type="component" value="Unassembled WGS sequence"/>
</dbReference>
<dbReference type="EMBL" id="JAAIKE010000005">
    <property type="protein sequence ID" value="NEX47747.1"/>
    <property type="molecule type" value="Genomic_DNA"/>
</dbReference>
<keyword evidence="3" id="KW-1185">Reference proteome</keyword>
<proteinExistence type="predicted"/>
<evidence type="ECO:0000256" key="1">
    <source>
        <dbReference type="SAM" id="MobiDB-lite"/>
    </source>
</evidence>
<sequence>MQITFTPMRRDDRLTLHRAGDVLTLNGESYDFSRLPEGAVLPRDAVECGWLASDVTRTDGQLSLTLVLPHGADAPHQTLFPQPMNLTADGPVTLPPHGADMPLPVDTPSALPESDHEQD</sequence>
<dbReference type="AlphaFoldDB" id="A0A6B3RNS1"/>
<protein>
    <submittedName>
        <fullName evidence="2">Uncharacterized protein</fullName>
    </submittedName>
</protein>
<gene>
    <name evidence="2" type="ORF">G3572_16150</name>
</gene>
<organism evidence="2 3">
    <name type="scientific">Pseudotabrizicola algicola</name>
    <dbReference type="NCBI Taxonomy" id="2709381"/>
    <lineage>
        <taxon>Bacteria</taxon>
        <taxon>Pseudomonadati</taxon>
        <taxon>Pseudomonadota</taxon>
        <taxon>Alphaproteobacteria</taxon>
        <taxon>Rhodobacterales</taxon>
        <taxon>Paracoccaceae</taxon>
        <taxon>Pseudotabrizicola</taxon>
    </lineage>
</organism>
<dbReference type="RefSeq" id="WP_164613753.1">
    <property type="nucleotide sequence ID" value="NZ_JAAIKE010000005.1"/>
</dbReference>
<accession>A0A6B3RNS1</accession>
<comment type="caution">
    <text evidence="2">The sequence shown here is derived from an EMBL/GenBank/DDBJ whole genome shotgun (WGS) entry which is preliminary data.</text>
</comment>
<reference evidence="2 3" key="1">
    <citation type="submission" date="2020-02" db="EMBL/GenBank/DDBJ databases">
        <title>Rhodobacter algicola sp. nov., isolated from microalga culture.</title>
        <authorList>
            <person name="Park C.-Y."/>
        </authorList>
    </citation>
    <scope>NUCLEOTIDE SEQUENCE [LARGE SCALE GENOMIC DNA]</scope>
    <source>
        <strain evidence="2 3">ETT8</strain>
    </source>
</reference>
<name>A0A6B3RNS1_9RHOB</name>
<feature type="region of interest" description="Disordered" evidence="1">
    <location>
        <begin position="81"/>
        <end position="119"/>
    </location>
</feature>